<keyword evidence="3" id="KW-1185">Reference proteome</keyword>
<feature type="non-terminal residue" evidence="2">
    <location>
        <position position="1"/>
    </location>
</feature>
<dbReference type="OrthoDB" id="5282002at2759"/>
<reference evidence="2 3" key="1">
    <citation type="journal article" date="2019" name="Genome Biol. Evol.">
        <title>The Rhododendron genome and chromosomal organization provide insight into shared whole-genome duplications across the heath family (Ericaceae).</title>
        <authorList>
            <person name="Soza V.L."/>
            <person name="Lindsley D."/>
            <person name="Waalkes A."/>
            <person name="Ramage E."/>
            <person name="Patwardhan R.P."/>
            <person name="Burton J.N."/>
            <person name="Adey A."/>
            <person name="Kumar A."/>
            <person name="Qiu R."/>
            <person name="Shendure J."/>
            <person name="Hall B."/>
        </authorList>
    </citation>
    <scope>NUCLEOTIDE SEQUENCE [LARGE SCALE GENOMIC DNA]</scope>
    <source>
        <strain evidence="2">RSF 1966-606</strain>
    </source>
</reference>
<dbReference type="Pfam" id="PF20179">
    <property type="entry name" value="MSS51_C"/>
    <property type="match status" value="1"/>
</dbReference>
<name>A0A6A4LQZ5_9ERIC</name>
<organism evidence="2 3">
    <name type="scientific">Rhododendron williamsianum</name>
    <dbReference type="NCBI Taxonomy" id="262921"/>
    <lineage>
        <taxon>Eukaryota</taxon>
        <taxon>Viridiplantae</taxon>
        <taxon>Streptophyta</taxon>
        <taxon>Embryophyta</taxon>
        <taxon>Tracheophyta</taxon>
        <taxon>Spermatophyta</taxon>
        <taxon>Magnoliopsida</taxon>
        <taxon>eudicotyledons</taxon>
        <taxon>Gunneridae</taxon>
        <taxon>Pentapetalae</taxon>
        <taxon>asterids</taxon>
        <taxon>Ericales</taxon>
        <taxon>Ericaceae</taxon>
        <taxon>Ericoideae</taxon>
        <taxon>Rhodoreae</taxon>
        <taxon>Rhododendron</taxon>
    </lineage>
</organism>
<dbReference type="InterPro" id="IPR046824">
    <property type="entry name" value="Mss51-like_C"/>
</dbReference>
<evidence type="ECO:0000313" key="3">
    <source>
        <dbReference type="Proteomes" id="UP000428333"/>
    </source>
</evidence>
<dbReference type="PANTHER" id="PTHR47570:SF2">
    <property type="entry name" value="MYND-TYPE DOMAIN-CONTAINING PROTEIN"/>
    <property type="match status" value="1"/>
</dbReference>
<gene>
    <name evidence="2" type="ORF">C3L33_06409</name>
</gene>
<evidence type="ECO:0000259" key="1">
    <source>
        <dbReference type="Pfam" id="PF20179"/>
    </source>
</evidence>
<comment type="caution">
    <text evidence="2">The sequence shown here is derived from an EMBL/GenBank/DDBJ whole genome shotgun (WGS) entry which is preliminary data.</text>
</comment>
<dbReference type="Proteomes" id="UP000428333">
    <property type="component" value="Linkage Group LG04"/>
</dbReference>
<feature type="domain" description="Mitochondrial splicing suppressor 51-like C-terminal" evidence="1">
    <location>
        <begin position="207"/>
        <end position="333"/>
    </location>
</feature>
<dbReference type="EMBL" id="QEFC01000949">
    <property type="protein sequence ID" value="KAE9461683.1"/>
    <property type="molecule type" value="Genomic_DNA"/>
</dbReference>
<proteinExistence type="predicted"/>
<evidence type="ECO:0000313" key="2">
    <source>
        <dbReference type="EMBL" id="KAE9461683.1"/>
    </source>
</evidence>
<dbReference type="PANTHER" id="PTHR47570">
    <property type="entry name" value="ZINC ION BINDING PROTEIN"/>
    <property type="match status" value="1"/>
</dbReference>
<accession>A0A6A4LQZ5</accession>
<dbReference type="AlphaFoldDB" id="A0A6A4LQZ5"/>
<sequence>MDPSLHMWMSLGYVNNGGLQAVKECPVGINHVLLACYSVSTGLQLANSVVATFPKLRFLLLGLSRALCQKQHWKETHKTLCGLYKGMMEREEELECGAGSAVVFPIALLVCFLLKVDFGILGVGLMMMSIQLIQLLSPILLSGWLEYYILRSLPVSSPVSNIFSHPLTLNYTLTSLSISTNYKEPFTQWQRGGSSLSWDRRGIGLDACFAEIGYLLKGTGNIQIVMVGPGVPMNLSGTTLGISSRVRVNLVRGLYQEEATYRSSPHVVVGLNCRLENYESWVGGLHLIKAMGVSAFFTDQSEISCPNAKQVPQSAGLHVTQPLTPNPFQSPSSNRGTCNNLPSYSNRFLFGVNIHDLET</sequence>
<protein>
    <recommendedName>
        <fullName evidence="1">Mitochondrial splicing suppressor 51-like C-terminal domain-containing protein</fullName>
    </recommendedName>
</protein>